<dbReference type="EMBL" id="ML977646">
    <property type="protein sequence ID" value="KAF1995085.1"/>
    <property type="molecule type" value="Genomic_DNA"/>
</dbReference>
<keyword evidence="3" id="KW-1185">Reference proteome</keyword>
<feature type="compositionally biased region" description="Low complexity" evidence="1">
    <location>
        <begin position="1"/>
        <end position="12"/>
    </location>
</feature>
<feature type="region of interest" description="Disordered" evidence="1">
    <location>
        <begin position="1"/>
        <end position="22"/>
    </location>
</feature>
<gene>
    <name evidence="2" type="ORF">P154DRAFT_581221</name>
</gene>
<proteinExistence type="predicted"/>
<evidence type="ECO:0000256" key="1">
    <source>
        <dbReference type="SAM" id="MobiDB-lite"/>
    </source>
</evidence>
<organism evidence="2 3">
    <name type="scientific">Amniculicola lignicola CBS 123094</name>
    <dbReference type="NCBI Taxonomy" id="1392246"/>
    <lineage>
        <taxon>Eukaryota</taxon>
        <taxon>Fungi</taxon>
        <taxon>Dikarya</taxon>
        <taxon>Ascomycota</taxon>
        <taxon>Pezizomycotina</taxon>
        <taxon>Dothideomycetes</taxon>
        <taxon>Pleosporomycetidae</taxon>
        <taxon>Pleosporales</taxon>
        <taxon>Amniculicolaceae</taxon>
        <taxon>Amniculicola</taxon>
    </lineage>
</organism>
<sequence>MAAAADRAQQGDQSDRSNDGGNKCIVEVKKQDLYEYLKNGTLHEYLSLHEYLKEVSNNSRMEVSTGATYLSAHRAIFVFLNGIHFPHRMVQYEVFYLDDQLQPATANGSPPRNAVEHGFTDGNRLPAFAAHCLNAAVVGNGSSWALDTIQSAGDTMTTT</sequence>
<name>A0A6A5W7J6_9PLEO</name>
<dbReference type="OrthoDB" id="4062651at2759"/>
<dbReference type="AlphaFoldDB" id="A0A6A5W7J6"/>
<reference evidence="2" key="1">
    <citation type="journal article" date="2020" name="Stud. Mycol.">
        <title>101 Dothideomycetes genomes: a test case for predicting lifestyles and emergence of pathogens.</title>
        <authorList>
            <person name="Haridas S."/>
            <person name="Albert R."/>
            <person name="Binder M."/>
            <person name="Bloem J."/>
            <person name="Labutti K."/>
            <person name="Salamov A."/>
            <person name="Andreopoulos B."/>
            <person name="Baker S."/>
            <person name="Barry K."/>
            <person name="Bills G."/>
            <person name="Bluhm B."/>
            <person name="Cannon C."/>
            <person name="Castanera R."/>
            <person name="Culley D."/>
            <person name="Daum C."/>
            <person name="Ezra D."/>
            <person name="Gonzalez J."/>
            <person name="Henrissat B."/>
            <person name="Kuo A."/>
            <person name="Liang C."/>
            <person name="Lipzen A."/>
            <person name="Lutzoni F."/>
            <person name="Magnuson J."/>
            <person name="Mondo S."/>
            <person name="Nolan M."/>
            <person name="Ohm R."/>
            <person name="Pangilinan J."/>
            <person name="Park H.-J."/>
            <person name="Ramirez L."/>
            <person name="Alfaro M."/>
            <person name="Sun H."/>
            <person name="Tritt A."/>
            <person name="Yoshinaga Y."/>
            <person name="Zwiers L.-H."/>
            <person name="Turgeon B."/>
            <person name="Goodwin S."/>
            <person name="Spatafora J."/>
            <person name="Crous P."/>
            <person name="Grigoriev I."/>
        </authorList>
    </citation>
    <scope>NUCLEOTIDE SEQUENCE</scope>
    <source>
        <strain evidence="2">CBS 123094</strain>
    </source>
</reference>
<protein>
    <submittedName>
        <fullName evidence="2">Uncharacterized protein</fullName>
    </submittedName>
</protein>
<evidence type="ECO:0000313" key="3">
    <source>
        <dbReference type="Proteomes" id="UP000799779"/>
    </source>
</evidence>
<accession>A0A6A5W7J6</accession>
<dbReference type="Proteomes" id="UP000799779">
    <property type="component" value="Unassembled WGS sequence"/>
</dbReference>
<evidence type="ECO:0000313" key="2">
    <source>
        <dbReference type="EMBL" id="KAF1995085.1"/>
    </source>
</evidence>